<organism evidence="2 3">
    <name type="scientific">Acidaminobacter hydrogenoformans DSM 2784</name>
    <dbReference type="NCBI Taxonomy" id="1120920"/>
    <lineage>
        <taxon>Bacteria</taxon>
        <taxon>Bacillati</taxon>
        <taxon>Bacillota</taxon>
        <taxon>Clostridia</taxon>
        <taxon>Peptostreptococcales</taxon>
        <taxon>Acidaminobacteraceae</taxon>
        <taxon>Acidaminobacter</taxon>
    </lineage>
</organism>
<gene>
    <name evidence="2" type="ORF">SAMN03080599_01102</name>
</gene>
<dbReference type="InterPro" id="IPR002686">
    <property type="entry name" value="Transposase_17"/>
</dbReference>
<dbReference type="STRING" id="1120920.SAMN03080599_01102"/>
<dbReference type="EMBL" id="FMWL01000004">
    <property type="protein sequence ID" value="SCZ78143.1"/>
    <property type="molecule type" value="Genomic_DNA"/>
</dbReference>
<dbReference type="SMART" id="SM01321">
    <property type="entry name" value="Y1_Tnp"/>
    <property type="match status" value="1"/>
</dbReference>
<evidence type="ECO:0000259" key="1">
    <source>
        <dbReference type="SMART" id="SM01321"/>
    </source>
</evidence>
<proteinExistence type="predicted"/>
<dbReference type="GO" id="GO:0006313">
    <property type="term" value="P:DNA transposition"/>
    <property type="evidence" value="ECO:0007669"/>
    <property type="project" value="InterPro"/>
</dbReference>
<dbReference type="GO" id="GO:0003677">
    <property type="term" value="F:DNA binding"/>
    <property type="evidence" value="ECO:0007669"/>
    <property type="project" value="InterPro"/>
</dbReference>
<dbReference type="PANTHER" id="PTHR34322">
    <property type="entry name" value="TRANSPOSASE, Y1_TNP DOMAIN-CONTAINING"/>
    <property type="match status" value="1"/>
</dbReference>
<accession>A0A1G5RVQ7</accession>
<protein>
    <submittedName>
        <fullName evidence="2">Transposase IS200 like</fullName>
    </submittedName>
</protein>
<dbReference type="GO" id="GO:0004803">
    <property type="term" value="F:transposase activity"/>
    <property type="evidence" value="ECO:0007669"/>
    <property type="project" value="InterPro"/>
</dbReference>
<dbReference type="AlphaFoldDB" id="A0A1G5RVQ7"/>
<name>A0A1G5RVQ7_9FIRM</name>
<dbReference type="Gene3D" id="3.30.70.1290">
    <property type="entry name" value="Transposase IS200-like"/>
    <property type="match status" value="1"/>
</dbReference>
<dbReference type="PANTHER" id="PTHR34322:SF2">
    <property type="entry name" value="TRANSPOSASE IS200-LIKE DOMAIN-CONTAINING PROTEIN"/>
    <property type="match status" value="1"/>
</dbReference>
<sequence>MMARTARVKETYGIFYIHQTSSGERPLFSSDEDRAYFLEVLKRAQKKFEFKLYAYCMLSPNAYHLVLDPNGSDLSNIMKSINIGYAMHVKCDHPLFRDRYKSLPLKSSEEVALQIQKIHKQSDSPFNSYCHYDLQHPLPLEWISSLTPDAYSGASLTEVNSRVQETECRACITTLREAQGHLERLAKEDGKNTTDLLKDKTCRNQLIKDFRRQSTLSLKELGELFGGLSESSICKILNK</sequence>
<keyword evidence="3" id="KW-1185">Reference proteome</keyword>
<dbReference type="SUPFAM" id="SSF143422">
    <property type="entry name" value="Transposase IS200-like"/>
    <property type="match status" value="1"/>
</dbReference>
<dbReference type="InterPro" id="IPR036515">
    <property type="entry name" value="Transposase_17_sf"/>
</dbReference>
<feature type="domain" description="Transposase IS200-like" evidence="1">
    <location>
        <begin position="10"/>
        <end position="121"/>
    </location>
</feature>
<evidence type="ECO:0000313" key="3">
    <source>
        <dbReference type="Proteomes" id="UP000199208"/>
    </source>
</evidence>
<evidence type="ECO:0000313" key="2">
    <source>
        <dbReference type="EMBL" id="SCZ78143.1"/>
    </source>
</evidence>
<dbReference type="Proteomes" id="UP000199208">
    <property type="component" value="Unassembled WGS sequence"/>
</dbReference>
<reference evidence="2 3" key="1">
    <citation type="submission" date="2016-10" db="EMBL/GenBank/DDBJ databases">
        <authorList>
            <person name="de Groot N.N."/>
        </authorList>
    </citation>
    <scope>NUCLEOTIDE SEQUENCE [LARGE SCALE GENOMIC DNA]</scope>
    <source>
        <strain evidence="2 3">DSM 2784</strain>
    </source>
</reference>
<dbReference type="RefSeq" id="WP_207646419.1">
    <property type="nucleotide sequence ID" value="NZ_FMWL01000004.1"/>
</dbReference>